<organism evidence="1 2">
    <name type="scientific">Salinicola rhizosphaerae</name>
    <dbReference type="NCBI Taxonomy" id="1443141"/>
    <lineage>
        <taxon>Bacteria</taxon>
        <taxon>Pseudomonadati</taxon>
        <taxon>Pseudomonadota</taxon>
        <taxon>Gammaproteobacteria</taxon>
        <taxon>Oceanospirillales</taxon>
        <taxon>Halomonadaceae</taxon>
        <taxon>Salinicola</taxon>
    </lineage>
</organism>
<proteinExistence type="predicted"/>
<accession>A0ABQ3DR42</accession>
<dbReference type="Proteomes" id="UP000646745">
    <property type="component" value="Unassembled WGS sequence"/>
</dbReference>
<name>A0ABQ3DR42_9GAMM</name>
<comment type="caution">
    <text evidence="1">The sequence shown here is derived from an EMBL/GenBank/DDBJ whole genome shotgun (WGS) entry which is preliminary data.</text>
</comment>
<keyword evidence="2" id="KW-1185">Reference proteome</keyword>
<evidence type="ECO:0000313" key="2">
    <source>
        <dbReference type="Proteomes" id="UP000646745"/>
    </source>
</evidence>
<reference evidence="2" key="1">
    <citation type="journal article" date="2019" name="Int. J. Syst. Evol. Microbiol.">
        <title>The Global Catalogue of Microorganisms (GCM) 10K type strain sequencing project: providing services to taxonomists for standard genome sequencing and annotation.</title>
        <authorList>
            <consortium name="The Broad Institute Genomics Platform"/>
            <consortium name="The Broad Institute Genome Sequencing Center for Infectious Disease"/>
            <person name="Wu L."/>
            <person name="Ma J."/>
        </authorList>
    </citation>
    <scope>NUCLEOTIDE SEQUENCE [LARGE SCALE GENOMIC DNA]</scope>
    <source>
        <strain evidence="2">KCTC 32998</strain>
    </source>
</reference>
<dbReference type="RefSeq" id="WP_189443413.1">
    <property type="nucleotide sequence ID" value="NZ_BMZI01000002.1"/>
</dbReference>
<dbReference type="EMBL" id="BMZI01000002">
    <property type="protein sequence ID" value="GHB12842.1"/>
    <property type="molecule type" value="Genomic_DNA"/>
</dbReference>
<evidence type="ECO:0000313" key="1">
    <source>
        <dbReference type="EMBL" id="GHB12842.1"/>
    </source>
</evidence>
<protein>
    <submittedName>
        <fullName evidence="1">Uncharacterized protein</fullName>
    </submittedName>
</protein>
<gene>
    <name evidence="1" type="ORF">GCM10009038_08570</name>
</gene>
<sequence length="437" mass="48384">MIYNNNEIGRQSKKYIYQAVLGTTVLTYGAGAVADGWEQVDSREFVEAYVDYGDTSFNLNKFIQAGKVNINNDFSIVTTQLSPEEVATSSIVSFTNNQPVVMGMFDGANDMGTIVVVNMKRHPDGSATLYQRFVSPYYFDSREDGGEMSKAQMEIINDRFGGNPFENFKTTEDEYKRSFVKIKPYGLQTAMGIFAQHMGATVGVFCYLEPRVRVWTTSSGGPFRKKITTHVEARFKPSWALMTPADIGNDFGTVEKPFYILKNGKTVISGMNIHPVDDGKNPHYGEPGESKYMSSFPQEDIVVFYDKRSKSGWTGITLIAVSFAIGYATGGIGLASSGLWGGAMGAMATAGFGAINGNTNFTDVSTTNLTQIDAISDTESLKKEGDWAMKWKNVMRDLGNEGPLGKNLGDINAEFAKEKKNWDKRFTEQNKEWNELK</sequence>